<reference evidence="1 2" key="1">
    <citation type="journal article" date="2022" name="Plant J.">
        <title>Chromosome-level genome of Camellia lanceoleosa provides a valuable resource for understanding genome evolution and self-incompatibility.</title>
        <authorList>
            <person name="Gong W."/>
            <person name="Xiao S."/>
            <person name="Wang L."/>
            <person name="Liao Z."/>
            <person name="Chang Y."/>
            <person name="Mo W."/>
            <person name="Hu G."/>
            <person name="Li W."/>
            <person name="Zhao G."/>
            <person name="Zhu H."/>
            <person name="Hu X."/>
            <person name="Ji K."/>
            <person name="Xiang X."/>
            <person name="Song Q."/>
            <person name="Yuan D."/>
            <person name="Jin S."/>
            <person name="Zhang L."/>
        </authorList>
    </citation>
    <scope>NUCLEOTIDE SEQUENCE [LARGE SCALE GENOMIC DNA]</scope>
    <source>
        <strain evidence="1">SQ_2022a</strain>
    </source>
</reference>
<accession>A0ACC0FLP4</accession>
<organism evidence="1 2">
    <name type="scientific">Camellia lanceoleosa</name>
    <dbReference type="NCBI Taxonomy" id="1840588"/>
    <lineage>
        <taxon>Eukaryota</taxon>
        <taxon>Viridiplantae</taxon>
        <taxon>Streptophyta</taxon>
        <taxon>Embryophyta</taxon>
        <taxon>Tracheophyta</taxon>
        <taxon>Spermatophyta</taxon>
        <taxon>Magnoliopsida</taxon>
        <taxon>eudicotyledons</taxon>
        <taxon>Gunneridae</taxon>
        <taxon>Pentapetalae</taxon>
        <taxon>asterids</taxon>
        <taxon>Ericales</taxon>
        <taxon>Theaceae</taxon>
        <taxon>Camellia</taxon>
    </lineage>
</organism>
<proteinExistence type="predicted"/>
<evidence type="ECO:0000313" key="2">
    <source>
        <dbReference type="Proteomes" id="UP001060215"/>
    </source>
</evidence>
<dbReference type="Proteomes" id="UP001060215">
    <property type="component" value="Chromosome 14"/>
</dbReference>
<comment type="caution">
    <text evidence="1">The sequence shown here is derived from an EMBL/GenBank/DDBJ whole genome shotgun (WGS) entry which is preliminary data.</text>
</comment>
<sequence>MVNGGSKGSSEDHSFVKPGTGEQNLSSFQAQVVQRSEVGKNFMETEGRGHSDFYRNTSEEMFLKSLMESSIGMPVPTMEMLGFKNLSQNFRTDSEELFKSWLTNGENHGYNSTSISHRPHQPSRRITTEPASLSSQQLGGVLQKKRSNDILLPQITPTADEQSSDLNQNSTRNVVERDLQASNLYLAKAWFQSSQPMTRSRSSELRKRYAAMQNSQTLLSMEALQNVSGHGINNLKQEFTIPNGFVDVSMCETPNQFSSFMSPSNSSSSTFNTPPIDKVDQVSSVVSMLKGTLERKKLTNQTERGTDEDSFLGLYGAQEVLGDTSLNQGQGNHIHETLRTFQDVSSVQVTNPGLVQAVKGSLHMDFEGFVSPTNPMQMCTVSREPSQSESSAAAPVISTGVDACDGPSNSGQTMSESSRKHLGNGRSSEAKDIRERVYDNLKDDRKQKGSLVRYGSVTSTGSVDKGDPTKKRRVERSRKMAEAKERNLTPSIPSDMQSILKRCENLEKEVRSLKLNLAFMNRKDSEQTKQIEELQKQNDELTEEKERLLEEIERIIADTGKM</sequence>
<evidence type="ECO:0000313" key="1">
    <source>
        <dbReference type="EMBL" id="KAI7989625.1"/>
    </source>
</evidence>
<gene>
    <name evidence="1" type="ORF">LOK49_LG13G02071</name>
</gene>
<name>A0ACC0FLP4_9ERIC</name>
<dbReference type="EMBL" id="CM045771">
    <property type="protein sequence ID" value="KAI7989625.1"/>
    <property type="molecule type" value="Genomic_DNA"/>
</dbReference>
<keyword evidence="2" id="KW-1185">Reference proteome</keyword>
<protein>
    <submittedName>
        <fullName evidence="1">Protein CYCLOPS</fullName>
    </submittedName>
</protein>